<protein>
    <submittedName>
        <fullName evidence="2">Uncharacterized protein</fullName>
    </submittedName>
</protein>
<feature type="transmembrane region" description="Helical" evidence="1">
    <location>
        <begin position="74"/>
        <end position="94"/>
    </location>
</feature>
<dbReference type="EMBL" id="BGPR01014290">
    <property type="protein sequence ID" value="GBN64565.1"/>
    <property type="molecule type" value="Genomic_DNA"/>
</dbReference>
<feature type="transmembrane region" description="Helical" evidence="1">
    <location>
        <begin position="44"/>
        <end position="67"/>
    </location>
</feature>
<gene>
    <name evidence="2" type="ORF">AVEN_202594_1</name>
</gene>
<proteinExistence type="predicted"/>
<evidence type="ECO:0000313" key="3">
    <source>
        <dbReference type="Proteomes" id="UP000499080"/>
    </source>
</evidence>
<dbReference type="Proteomes" id="UP000499080">
    <property type="component" value="Unassembled WGS sequence"/>
</dbReference>
<name>A0A4Y2QMV1_ARAVE</name>
<evidence type="ECO:0000313" key="2">
    <source>
        <dbReference type="EMBL" id="GBN64565.1"/>
    </source>
</evidence>
<accession>A0A4Y2QMV1</accession>
<keyword evidence="3" id="KW-1185">Reference proteome</keyword>
<sequence length="128" mass="14262">MCFQSCSARYLAWCQLHCSHAFLLCFPFPVLLSAFDCAAADSDSYYFSLILRFCIVLSNCFSALSIFRLSPAFLCIFSLVVSSGTSCGYCLIPQCSHSFLYVSSPLGSRFALLVVDSQCSHCFLLYFQ</sequence>
<keyword evidence="1" id="KW-0472">Membrane</keyword>
<keyword evidence="1" id="KW-0812">Transmembrane</keyword>
<organism evidence="2 3">
    <name type="scientific">Araneus ventricosus</name>
    <name type="common">Orbweaver spider</name>
    <name type="synonym">Epeira ventricosa</name>
    <dbReference type="NCBI Taxonomy" id="182803"/>
    <lineage>
        <taxon>Eukaryota</taxon>
        <taxon>Metazoa</taxon>
        <taxon>Ecdysozoa</taxon>
        <taxon>Arthropoda</taxon>
        <taxon>Chelicerata</taxon>
        <taxon>Arachnida</taxon>
        <taxon>Araneae</taxon>
        <taxon>Araneomorphae</taxon>
        <taxon>Entelegynae</taxon>
        <taxon>Araneoidea</taxon>
        <taxon>Araneidae</taxon>
        <taxon>Araneus</taxon>
    </lineage>
</organism>
<comment type="caution">
    <text evidence="2">The sequence shown here is derived from an EMBL/GenBank/DDBJ whole genome shotgun (WGS) entry which is preliminary data.</text>
</comment>
<evidence type="ECO:0000256" key="1">
    <source>
        <dbReference type="SAM" id="Phobius"/>
    </source>
</evidence>
<keyword evidence="1" id="KW-1133">Transmembrane helix</keyword>
<reference evidence="2 3" key="1">
    <citation type="journal article" date="2019" name="Sci. Rep.">
        <title>Orb-weaving spider Araneus ventricosus genome elucidates the spidroin gene catalogue.</title>
        <authorList>
            <person name="Kono N."/>
            <person name="Nakamura H."/>
            <person name="Ohtoshi R."/>
            <person name="Moran D.A.P."/>
            <person name="Shinohara A."/>
            <person name="Yoshida Y."/>
            <person name="Fujiwara M."/>
            <person name="Mori M."/>
            <person name="Tomita M."/>
            <person name="Arakawa K."/>
        </authorList>
    </citation>
    <scope>NUCLEOTIDE SEQUENCE [LARGE SCALE GENOMIC DNA]</scope>
</reference>
<dbReference type="AlphaFoldDB" id="A0A4Y2QMV1"/>